<comment type="caution">
    <text evidence="1">The sequence shown here is derived from an EMBL/GenBank/DDBJ whole genome shotgun (WGS) entry which is preliminary data.</text>
</comment>
<organism evidence="1 2">
    <name type="scientific">Rhododendron molle</name>
    <name type="common">Chinese azalea</name>
    <name type="synonym">Azalea mollis</name>
    <dbReference type="NCBI Taxonomy" id="49168"/>
    <lineage>
        <taxon>Eukaryota</taxon>
        <taxon>Viridiplantae</taxon>
        <taxon>Streptophyta</taxon>
        <taxon>Embryophyta</taxon>
        <taxon>Tracheophyta</taxon>
        <taxon>Spermatophyta</taxon>
        <taxon>Magnoliopsida</taxon>
        <taxon>eudicotyledons</taxon>
        <taxon>Gunneridae</taxon>
        <taxon>Pentapetalae</taxon>
        <taxon>asterids</taxon>
        <taxon>Ericales</taxon>
        <taxon>Ericaceae</taxon>
        <taxon>Ericoideae</taxon>
        <taxon>Rhodoreae</taxon>
        <taxon>Rhododendron</taxon>
    </lineage>
</organism>
<accession>A0ACC0Q2C8</accession>
<dbReference type="EMBL" id="CM046388">
    <property type="protein sequence ID" value="KAI8571885.1"/>
    <property type="molecule type" value="Genomic_DNA"/>
</dbReference>
<keyword evidence="2" id="KW-1185">Reference proteome</keyword>
<gene>
    <name evidence="1" type="ORF">RHMOL_Rhmol01G0154800</name>
</gene>
<reference evidence="1" key="1">
    <citation type="submission" date="2022-02" db="EMBL/GenBank/DDBJ databases">
        <title>Plant Genome Project.</title>
        <authorList>
            <person name="Zhang R.-G."/>
        </authorList>
    </citation>
    <scope>NUCLEOTIDE SEQUENCE</scope>
    <source>
        <strain evidence="1">AT1</strain>
    </source>
</reference>
<name>A0ACC0Q2C8_RHOML</name>
<proteinExistence type="predicted"/>
<sequence length="222" mass="25052">METKLLMTGNSRNTKLAVTRQLRYRFPTRSHLGACIHKTAFAFGKRLYSRAYFLHISDVSLLNKSKRLAWPIRSSADGGGLNPSQKNNSKNRTRLIRAAEAIRLKLSARIKEIRKNFPMKVLFFLVGFYCATAFATVIGQTGDWDILSAALSVAVVEGIGALTYRTSRYLFSKVKSLITMFNYWKAGLSLGLFLDSFKYQMENAIGLSNPFNFEIGVLPAFW</sequence>
<protein>
    <submittedName>
        <fullName evidence="1">Uncharacterized protein</fullName>
    </submittedName>
</protein>
<dbReference type="Proteomes" id="UP001062846">
    <property type="component" value="Chromosome 1"/>
</dbReference>
<evidence type="ECO:0000313" key="1">
    <source>
        <dbReference type="EMBL" id="KAI8571885.1"/>
    </source>
</evidence>
<evidence type="ECO:0000313" key="2">
    <source>
        <dbReference type="Proteomes" id="UP001062846"/>
    </source>
</evidence>